<evidence type="ECO:0000313" key="2">
    <source>
        <dbReference type="Proteomes" id="UP001305647"/>
    </source>
</evidence>
<gene>
    <name evidence="1" type="ORF">N658DRAFT_505446</name>
</gene>
<sequence>MGLRQGVTLPSGVTGLFAQFLDDYLDPKNSEFTEWLWRDYMENALRSGTLQLIPTRVVGGLCKAQEAWNLLRQGAVSGERLAIVPSLEERGEERTQTALDLGMAT</sequence>
<name>A0AAN6Q3Q8_9PEZI</name>
<keyword evidence="2" id="KW-1185">Reference proteome</keyword>
<evidence type="ECO:0000313" key="1">
    <source>
        <dbReference type="EMBL" id="KAK4103020.1"/>
    </source>
</evidence>
<reference evidence="1" key="1">
    <citation type="journal article" date="2023" name="Mol. Phylogenet. Evol.">
        <title>Genome-scale phylogeny and comparative genomics of the fungal order Sordariales.</title>
        <authorList>
            <person name="Hensen N."/>
            <person name="Bonometti L."/>
            <person name="Westerberg I."/>
            <person name="Brannstrom I.O."/>
            <person name="Guillou S."/>
            <person name="Cros-Aarteil S."/>
            <person name="Calhoun S."/>
            <person name="Haridas S."/>
            <person name="Kuo A."/>
            <person name="Mondo S."/>
            <person name="Pangilinan J."/>
            <person name="Riley R."/>
            <person name="LaButti K."/>
            <person name="Andreopoulos B."/>
            <person name="Lipzen A."/>
            <person name="Chen C."/>
            <person name="Yan M."/>
            <person name="Daum C."/>
            <person name="Ng V."/>
            <person name="Clum A."/>
            <person name="Steindorff A."/>
            <person name="Ohm R.A."/>
            <person name="Martin F."/>
            <person name="Silar P."/>
            <person name="Natvig D.O."/>
            <person name="Lalanne C."/>
            <person name="Gautier V."/>
            <person name="Ament-Velasquez S.L."/>
            <person name="Kruys A."/>
            <person name="Hutchinson M.I."/>
            <person name="Powell A.J."/>
            <person name="Barry K."/>
            <person name="Miller A.N."/>
            <person name="Grigoriev I.V."/>
            <person name="Debuchy R."/>
            <person name="Gladieux P."/>
            <person name="Hiltunen Thoren M."/>
            <person name="Johannesson H."/>
        </authorList>
    </citation>
    <scope>NUCLEOTIDE SEQUENCE</scope>
    <source>
        <strain evidence="1">CBS 757.83</strain>
    </source>
</reference>
<protein>
    <submittedName>
        <fullName evidence="1">Uncharacterized protein</fullName>
    </submittedName>
</protein>
<dbReference type="AlphaFoldDB" id="A0AAN6Q3Q8"/>
<proteinExistence type="predicted"/>
<reference evidence="1" key="2">
    <citation type="submission" date="2023-05" db="EMBL/GenBank/DDBJ databases">
        <authorList>
            <consortium name="Lawrence Berkeley National Laboratory"/>
            <person name="Steindorff A."/>
            <person name="Hensen N."/>
            <person name="Bonometti L."/>
            <person name="Westerberg I."/>
            <person name="Brannstrom I.O."/>
            <person name="Guillou S."/>
            <person name="Cros-Aarteil S."/>
            <person name="Calhoun S."/>
            <person name="Haridas S."/>
            <person name="Kuo A."/>
            <person name="Mondo S."/>
            <person name="Pangilinan J."/>
            <person name="Riley R."/>
            <person name="Labutti K."/>
            <person name="Andreopoulos B."/>
            <person name="Lipzen A."/>
            <person name="Chen C."/>
            <person name="Yanf M."/>
            <person name="Daum C."/>
            <person name="Ng V."/>
            <person name="Clum A."/>
            <person name="Ohm R."/>
            <person name="Martin F."/>
            <person name="Silar P."/>
            <person name="Natvig D."/>
            <person name="Lalanne C."/>
            <person name="Gautier V."/>
            <person name="Ament-Velasquez S.L."/>
            <person name="Kruys A."/>
            <person name="Hutchinson M.I."/>
            <person name="Powell A.J."/>
            <person name="Barry K."/>
            <person name="Miller A.N."/>
            <person name="Grigoriev I.V."/>
            <person name="Debuchy R."/>
            <person name="Gladieux P."/>
            <person name="Thoren M.H."/>
            <person name="Johannesson H."/>
        </authorList>
    </citation>
    <scope>NUCLEOTIDE SEQUENCE</scope>
    <source>
        <strain evidence="1">CBS 757.83</strain>
    </source>
</reference>
<dbReference type="EMBL" id="MU863629">
    <property type="protein sequence ID" value="KAK4103020.1"/>
    <property type="molecule type" value="Genomic_DNA"/>
</dbReference>
<dbReference type="Proteomes" id="UP001305647">
    <property type="component" value="Unassembled WGS sequence"/>
</dbReference>
<dbReference type="Gene3D" id="3.40.50.720">
    <property type="entry name" value="NAD(P)-binding Rossmann-like Domain"/>
    <property type="match status" value="1"/>
</dbReference>
<accession>A0AAN6Q3Q8</accession>
<organism evidence="1 2">
    <name type="scientific">Parathielavia hyrcaniae</name>
    <dbReference type="NCBI Taxonomy" id="113614"/>
    <lineage>
        <taxon>Eukaryota</taxon>
        <taxon>Fungi</taxon>
        <taxon>Dikarya</taxon>
        <taxon>Ascomycota</taxon>
        <taxon>Pezizomycotina</taxon>
        <taxon>Sordariomycetes</taxon>
        <taxon>Sordariomycetidae</taxon>
        <taxon>Sordariales</taxon>
        <taxon>Chaetomiaceae</taxon>
        <taxon>Parathielavia</taxon>
    </lineage>
</organism>
<comment type="caution">
    <text evidence="1">The sequence shown here is derived from an EMBL/GenBank/DDBJ whole genome shotgun (WGS) entry which is preliminary data.</text>
</comment>
<dbReference type="Gene3D" id="3.90.180.10">
    <property type="entry name" value="Medium-chain alcohol dehydrogenases, catalytic domain"/>
    <property type="match status" value="1"/>
</dbReference>